<feature type="domain" description="BBS7 helical hairpin" evidence="2">
    <location>
        <begin position="638"/>
        <end position="770"/>
    </location>
</feature>
<organism evidence="6 7">
    <name type="scientific">Schistosoma margrebowiei</name>
    <dbReference type="NCBI Taxonomy" id="48269"/>
    <lineage>
        <taxon>Eukaryota</taxon>
        <taxon>Metazoa</taxon>
        <taxon>Spiralia</taxon>
        <taxon>Lophotrochozoa</taxon>
        <taxon>Platyhelminthes</taxon>
        <taxon>Trematoda</taxon>
        <taxon>Digenea</taxon>
        <taxon>Strigeidida</taxon>
        <taxon>Schistosomatoidea</taxon>
        <taxon>Schistosomatidae</taxon>
        <taxon>Schistosoma</taxon>
    </lineage>
</organism>
<dbReference type="Pfam" id="PF23360">
    <property type="entry name" value="BBS7_GAE"/>
    <property type="match status" value="1"/>
</dbReference>
<feature type="coiled-coil region" evidence="1">
    <location>
        <begin position="355"/>
        <end position="389"/>
    </location>
</feature>
<reference evidence="7" key="1">
    <citation type="submission" date="2023-11" db="UniProtKB">
        <authorList>
            <consortium name="WormBaseParasite"/>
        </authorList>
    </citation>
    <scope>IDENTIFICATION</scope>
</reference>
<dbReference type="Pfam" id="PF23349">
    <property type="entry name" value="BBS7_hp"/>
    <property type="match status" value="1"/>
</dbReference>
<dbReference type="Proteomes" id="UP000050790">
    <property type="component" value="Unassembled WGS sequence"/>
</dbReference>
<dbReference type="PANTHER" id="PTHR16074">
    <property type="entry name" value="BARDET-BIEDL SYNDROME 7 PROTEIN"/>
    <property type="match status" value="1"/>
</dbReference>
<evidence type="ECO:0000259" key="2">
    <source>
        <dbReference type="Pfam" id="PF23349"/>
    </source>
</evidence>
<keyword evidence="1" id="KW-0175">Coiled coil</keyword>
<dbReference type="GO" id="GO:0034464">
    <property type="term" value="C:BBSome"/>
    <property type="evidence" value="ECO:0007669"/>
    <property type="project" value="TreeGrafter"/>
</dbReference>
<dbReference type="GO" id="GO:0016020">
    <property type="term" value="C:membrane"/>
    <property type="evidence" value="ECO:0007669"/>
    <property type="project" value="TreeGrafter"/>
</dbReference>
<name>A0AA85A3C9_9TREM</name>
<feature type="domain" description="BBS7 GAE" evidence="3">
    <location>
        <begin position="396"/>
        <end position="493"/>
    </location>
</feature>
<dbReference type="InterPro" id="IPR036322">
    <property type="entry name" value="WD40_repeat_dom_sf"/>
</dbReference>
<dbReference type="GO" id="GO:0005930">
    <property type="term" value="C:axoneme"/>
    <property type="evidence" value="ECO:0007669"/>
    <property type="project" value="TreeGrafter"/>
</dbReference>
<dbReference type="GO" id="GO:0043005">
    <property type="term" value="C:neuron projection"/>
    <property type="evidence" value="ECO:0007669"/>
    <property type="project" value="TreeGrafter"/>
</dbReference>
<dbReference type="PANTHER" id="PTHR16074:SF4">
    <property type="entry name" value="BARDET-BIEDL SYNDROME 7 PROTEIN"/>
    <property type="match status" value="1"/>
</dbReference>
<dbReference type="InterPro" id="IPR056333">
    <property type="entry name" value="BBS7_pf_dom"/>
</dbReference>
<dbReference type="InterPro" id="IPR056335">
    <property type="entry name" value="BBS7_hairpin"/>
</dbReference>
<evidence type="ECO:0000259" key="4">
    <source>
        <dbReference type="Pfam" id="PF23361"/>
    </source>
</evidence>
<evidence type="ECO:0000313" key="7">
    <source>
        <dbReference type="WBParaSite" id="SMRG1_59170.1"/>
    </source>
</evidence>
<feature type="domain" description="BBS7 platform" evidence="4">
    <location>
        <begin position="523"/>
        <end position="634"/>
    </location>
</feature>
<evidence type="ECO:0000259" key="5">
    <source>
        <dbReference type="Pfam" id="PF23743"/>
    </source>
</evidence>
<dbReference type="GO" id="GO:0060271">
    <property type="term" value="P:cilium assembly"/>
    <property type="evidence" value="ECO:0007669"/>
    <property type="project" value="TreeGrafter"/>
</dbReference>
<dbReference type="InterPro" id="IPR056332">
    <property type="entry name" value="Beta-prop_BBS7"/>
</dbReference>
<dbReference type="Pfam" id="PF23361">
    <property type="entry name" value="BBS7_pf"/>
    <property type="match status" value="1"/>
</dbReference>
<evidence type="ECO:0000256" key="1">
    <source>
        <dbReference type="SAM" id="Coils"/>
    </source>
</evidence>
<proteinExistence type="predicted"/>
<dbReference type="GO" id="GO:0036064">
    <property type="term" value="C:ciliary basal body"/>
    <property type="evidence" value="ECO:0007669"/>
    <property type="project" value="TreeGrafter"/>
</dbReference>
<evidence type="ECO:0000259" key="3">
    <source>
        <dbReference type="Pfam" id="PF23360"/>
    </source>
</evidence>
<dbReference type="InterPro" id="IPR056334">
    <property type="entry name" value="BBS7_GAE_dom"/>
</dbReference>
<evidence type="ECO:0000313" key="6">
    <source>
        <dbReference type="Proteomes" id="UP000050790"/>
    </source>
</evidence>
<feature type="domain" description="BBS7 beta-propeller" evidence="5">
    <location>
        <begin position="24"/>
        <end position="339"/>
    </location>
</feature>
<dbReference type="GO" id="GO:0008104">
    <property type="term" value="P:intracellular protein localization"/>
    <property type="evidence" value="ECO:0007669"/>
    <property type="project" value="TreeGrafter"/>
</dbReference>
<dbReference type="SUPFAM" id="SSF50978">
    <property type="entry name" value="WD40 repeat-like"/>
    <property type="match status" value="1"/>
</dbReference>
<dbReference type="Pfam" id="PF23743">
    <property type="entry name" value="Beta-prop_BBS7"/>
    <property type="match status" value="1"/>
</dbReference>
<protein>
    <submittedName>
        <fullName evidence="7">BBS1 domain-containing protein</fullName>
    </submittedName>
</protein>
<accession>A0AA85A3C9</accession>
<dbReference type="AlphaFoldDB" id="A0AA85A3C9"/>
<sequence>MSFNLHQIHYTSIKTTIRNSAKLLLPSKALSNKHYKSKLIVADTTGDIHSFQYINGLKHTKFSVESPITCICIGTYQNNEKQRIIIVCHNFNISGFTLKGKPLFEYPSTIQGHVNSMFIQSTNIYYTVGCMYQQLTNFKDTEFLLLPDIITSIYVINNDATCSIPLVVLACKDKLIRILKNGVLLCELEISSSPVYLNKAHKSYPSNYLMYGTSEGYFGLFQVTSENVTRIWEASSKFGTSEILSLEHYDMLNYDDNKNNSNDDDDVDDSENTEEILIVAFTSGRIELYKYDQYKYPLLMYETNVNYHLTSVMAGRFSNVNYPELLCITYTGLIFGLTTQPIRKETFFDQPDVMELQFMSKMDKLNEEISNLENQLQLMKLNQKQNEKDQIILIPLELDYKFYLNKDLSVYCLNIETQISIDHILIQSNCPIDLFDIEENTAVSSSSECTKDDGNALLTTYRCQVNTTRFDIQFRTVEGHYGHVSVYVVPKINLSNMVTCKCIKLLIHPLSLHCLTHHIEDEPLKRYWNSLQLTGNFSLAEMHNWLSMCLPETPERPTLINSDTFQGDNNDNRDGEESAQLFYKSIYLKSQLKCVYAKGYANLQSDNLSTIAILKDVLTKEATRKKIQLSINLDIQMDSIEYMLRMIDTKLVYLKELEKKVKLIKPITELISNEIQSIHRDNCLFKQITPNDNPLPSDYFPLEYVQIWKDSNKLKQEFKYQSCQLNRYYECIVSLYIDKYRFQGRDVSYRKDDLFKLLENYNLDKLIEYFNQELSV</sequence>
<dbReference type="WBParaSite" id="SMRG1_59170.1">
    <property type="protein sequence ID" value="SMRG1_59170.1"/>
    <property type="gene ID" value="SMRG1_59170"/>
</dbReference>